<accession>A0A423TVC2</accession>
<feature type="compositionally biased region" description="Low complexity" evidence="5">
    <location>
        <begin position="467"/>
        <end position="480"/>
    </location>
</feature>
<dbReference type="Pfam" id="PF03098">
    <property type="entry name" value="An_peroxidase"/>
    <property type="match status" value="1"/>
</dbReference>
<dbReference type="GO" id="GO:0004601">
    <property type="term" value="F:peroxidase activity"/>
    <property type="evidence" value="ECO:0007669"/>
    <property type="project" value="UniProtKB-KW"/>
</dbReference>
<dbReference type="AlphaFoldDB" id="A0A423TVC2"/>
<dbReference type="InterPro" id="IPR019791">
    <property type="entry name" value="Haem_peroxidase_animal"/>
</dbReference>
<evidence type="ECO:0000256" key="4">
    <source>
        <dbReference type="ARBA" id="ARBA00023180"/>
    </source>
</evidence>
<dbReference type="InterPro" id="IPR010255">
    <property type="entry name" value="Haem_peroxidase_sf"/>
</dbReference>
<evidence type="ECO:0000313" key="6">
    <source>
        <dbReference type="EMBL" id="ROT80397.1"/>
    </source>
</evidence>
<dbReference type="EMBL" id="QCYY01001124">
    <property type="protein sequence ID" value="ROT80397.1"/>
    <property type="molecule type" value="Genomic_DNA"/>
</dbReference>
<dbReference type="GO" id="GO:0006979">
    <property type="term" value="P:response to oxidative stress"/>
    <property type="evidence" value="ECO:0007669"/>
    <property type="project" value="InterPro"/>
</dbReference>
<dbReference type="SUPFAM" id="SSF48113">
    <property type="entry name" value="Heme-dependent peroxidases"/>
    <property type="match status" value="1"/>
</dbReference>
<dbReference type="GO" id="GO:0005576">
    <property type="term" value="C:extracellular region"/>
    <property type="evidence" value="ECO:0007669"/>
    <property type="project" value="UniProtKB-SubCell"/>
</dbReference>
<sequence>MGPQRPSPFPSSSHNPFHFPKNTILIVLFFNISSSPIAGTCLPRVLSARLLWGAGVVGALVSGQIVFPEDEGATLAAAGGRGRRNPAAPISSQGLGVDGRQGASGNIFFPKSEEQQQILCTTYKNEPGNCRLLAQCTTFFAEIAELSRSPCTINGQQQGVCCPPTKQATTDIGGLISKQPTPATEPVPSLKVQQLNHACEMGLSQITAKEAFEDELLKNNIVAEKGSPVALHAQLFQTTDKIVQKAKEAEMNVAASVNLVKEFNLTKSQGGFGLPRFGVQNTIIANTCPQEPLCPDTKYRTFDGTCNNRRNKEWGKAGTAFQRILPQDYHDGVNMPRQFSVRGSLLPSARSISSSVVVDRDARYDNFTILIMQWGQFLDHDITHTPITKGKDKSDITCCKRGQRREPRELHPDCLPIEIPESDSFFGQFGQRCMEFVRSMPAVRPACNFGPREQMNQITSFIDARSSITPPTPSSSLLLPQGQPRERAARASRDATRCGFGQQKPRREGAPRAQQAGWDDEVLYQGARRVVGPRCSTSRKTSTAPLCWAENSWKCSDSCPRRLATPPTTARTSTRASTTPSQPPPSDTDTRSSTAPWSEWREV</sequence>
<evidence type="ECO:0000256" key="3">
    <source>
        <dbReference type="ARBA" id="ARBA00022559"/>
    </source>
</evidence>
<evidence type="ECO:0000256" key="2">
    <source>
        <dbReference type="ARBA" id="ARBA00022525"/>
    </source>
</evidence>
<evidence type="ECO:0000256" key="5">
    <source>
        <dbReference type="SAM" id="MobiDB-lite"/>
    </source>
</evidence>
<dbReference type="PROSITE" id="PS50292">
    <property type="entry name" value="PEROXIDASE_3"/>
    <property type="match status" value="1"/>
</dbReference>
<gene>
    <name evidence="6" type="ORF">C7M84_000893</name>
</gene>
<dbReference type="GO" id="GO:0020037">
    <property type="term" value="F:heme binding"/>
    <property type="evidence" value="ECO:0007669"/>
    <property type="project" value="InterPro"/>
</dbReference>
<feature type="compositionally biased region" description="Low complexity" evidence="5">
    <location>
        <begin position="561"/>
        <end position="580"/>
    </location>
</feature>
<dbReference type="PANTHER" id="PTHR11475">
    <property type="entry name" value="OXIDASE/PEROXIDASE"/>
    <property type="match status" value="1"/>
</dbReference>
<comment type="caution">
    <text evidence="6">The sequence shown here is derived from an EMBL/GenBank/DDBJ whole genome shotgun (WGS) entry which is preliminary data.</text>
</comment>
<protein>
    <submittedName>
        <fullName evidence="6">Putative chorion peroxidase-like</fullName>
    </submittedName>
</protein>
<dbReference type="Gene3D" id="1.10.640.10">
    <property type="entry name" value="Haem peroxidase domain superfamily, animal type"/>
    <property type="match status" value="1"/>
</dbReference>
<dbReference type="Proteomes" id="UP000283509">
    <property type="component" value="Unassembled WGS sequence"/>
</dbReference>
<keyword evidence="7" id="KW-1185">Reference proteome</keyword>
<proteinExistence type="predicted"/>
<feature type="region of interest" description="Disordered" evidence="5">
    <location>
        <begin position="558"/>
        <end position="603"/>
    </location>
</feature>
<dbReference type="InterPro" id="IPR037120">
    <property type="entry name" value="Haem_peroxidase_sf_animal"/>
</dbReference>
<dbReference type="PANTHER" id="PTHR11475:SF4">
    <property type="entry name" value="CHORION PEROXIDASE"/>
    <property type="match status" value="1"/>
</dbReference>
<feature type="region of interest" description="Disordered" evidence="5">
    <location>
        <begin position="467"/>
        <end position="518"/>
    </location>
</feature>
<reference evidence="6 7" key="1">
    <citation type="submission" date="2018-04" db="EMBL/GenBank/DDBJ databases">
        <authorList>
            <person name="Zhang X."/>
            <person name="Yuan J."/>
            <person name="Li F."/>
            <person name="Xiang J."/>
        </authorList>
    </citation>
    <scope>NUCLEOTIDE SEQUENCE [LARGE SCALE GENOMIC DNA]</scope>
    <source>
        <tissue evidence="6">Muscle</tissue>
    </source>
</reference>
<keyword evidence="4" id="KW-0325">Glycoprotein</keyword>
<feature type="region of interest" description="Disordered" evidence="5">
    <location>
        <begin position="77"/>
        <end position="97"/>
    </location>
</feature>
<evidence type="ECO:0000313" key="7">
    <source>
        <dbReference type="Proteomes" id="UP000283509"/>
    </source>
</evidence>
<keyword evidence="2" id="KW-0964">Secreted</keyword>
<keyword evidence="3 6" id="KW-0575">Peroxidase</keyword>
<comment type="subcellular location">
    <subcellularLocation>
        <location evidence="1">Secreted</location>
    </subcellularLocation>
</comment>
<name>A0A423TVC2_PENVA</name>
<keyword evidence="3 6" id="KW-0560">Oxidoreductase</keyword>
<reference evidence="6 7" key="2">
    <citation type="submission" date="2019-01" db="EMBL/GenBank/DDBJ databases">
        <title>The decoding of complex shrimp genome reveals the adaptation for benthos swimmer, frequently molting mechanism and breeding impact on genome.</title>
        <authorList>
            <person name="Sun Y."/>
            <person name="Gao Y."/>
            <person name="Yu Y."/>
        </authorList>
    </citation>
    <scope>NUCLEOTIDE SEQUENCE [LARGE SCALE GENOMIC DNA]</scope>
    <source>
        <tissue evidence="6">Muscle</tissue>
    </source>
</reference>
<dbReference type="OrthoDB" id="823504at2759"/>
<feature type="compositionally biased region" description="Basic and acidic residues" evidence="5">
    <location>
        <begin position="484"/>
        <end position="496"/>
    </location>
</feature>
<evidence type="ECO:0000256" key="1">
    <source>
        <dbReference type="ARBA" id="ARBA00004613"/>
    </source>
</evidence>
<organism evidence="6 7">
    <name type="scientific">Penaeus vannamei</name>
    <name type="common">Whiteleg shrimp</name>
    <name type="synonym">Litopenaeus vannamei</name>
    <dbReference type="NCBI Taxonomy" id="6689"/>
    <lineage>
        <taxon>Eukaryota</taxon>
        <taxon>Metazoa</taxon>
        <taxon>Ecdysozoa</taxon>
        <taxon>Arthropoda</taxon>
        <taxon>Crustacea</taxon>
        <taxon>Multicrustacea</taxon>
        <taxon>Malacostraca</taxon>
        <taxon>Eumalacostraca</taxon>
        <taxon>Eucarida</taxon>
        <taxon>Decapoda</taxon>
        <taxon>Dendrobranchiata</taxon>
        <taxon>Penaeoidea</taxon>
        <taxon>Penaeidae</taxon>
        <taxon>Penaeus</taxon>
    </lineage>
</organism>